<feature type="transmembrane region" description="Helical" evidence="1">
    <location>
        <begin position="52"/>
        <end position="71"/>
    </location>
</feature>
<comment type="caution">
    <text evidence="2">The sequence shown here is derived from an EMBL/GenBank/DDBJ whole genome shotgun (WGS) entry which is preliminary data.</text>
</comment>
<proteinExistence type="predicted"/>
<gene>
    <name evidence="2" type="ORF">DY130_04325</name>
</gene>
<protein>
    <submittedName>
        <fullName evidence="2">Uncharacterized protein</fullName>
    </submittedName>
</protein>
<dbReference type="EMBL" id="QUBG01000003">
    <property type="protein sequence ID" value="TPR44273.1"/>
    <property type="molecule type" value="Genomic_DNA"/>
</dbReference>
<dbReference type="Proteomes" id="UP000784700">
    <property type="component" value="Unassembled WGS sequence"/>
</dbReference>
<organism evidence="2 3">
    <name type="scientific">Apilactobacillus micheneri</name>
    <dbReference type="NCBI Taxonomy" id="1899430"/>
    <lineage>
        <taxon>Bacteria</taxon>
        <taxon>Bacillati</taxon>
        <taxon>Bacillota</taxon>
        <taxon>Bacilli</taxon>
        <taxon>Lactobacillales</taxon>
        <taxon>Lactobacillaceae</taxon>
        <taxon>Apilactobacillus</taxon>
    </lineage>
</organism>
<dbReference type="AlphaFoldDB" id="A0A9Q8MTX0"/>
<feature type="transmembrane region" description="Helical" evidence="1">
    <location>
        <begin position="179"/>
        <end position="200"/>
    </location>
</feature>
<evidence type="ECO:0000256" key="1">
    <source>
        <dbReference type="SAM" id="Phobius"/>
    </source>
</evidence>
<keyword evidence="1" id="KW-1133">Transmembrane helix</keyword>
<reference evidence="2" key="1">
    <citation type="submission" date="2018-08" db="EMBL/GenBank/DDBJ databases">
        <title>Comparative genomics of wild bee and flower associated Lactobacillus reveals potential adaptation to the bee host.</title>
        <authorList>
            <person name="Vuong H.Q."/>
            <person name="Mcfrederick Q.S."/>
        </authorList>
    </citation>
    <scope>NUCLEOTIDE SEQUENCE</scope>
    <source>
        <strain evidence="2">HV_63</strain>
    </source>
</reference>
<feature type="transmembrane region" description="Helical" evidence="1">
    <location>
        <begin position="30"/>
        <end position="46"/>
    </location>
</feature>
<keyword evidence="1" id="KW-0812">Transmembrane</keyword>
<name>A0A9Q8MTX0_9LACO</name>
<dbReference type="RefSeq" id="WP_140934524.1">
    <property type="nucleotide sequence ID" value="NZ_QUBF01000003.1"/>
</dbReference>
<feature type="transmembrane region" description="Helical" evidence="1">
    <location>
        <begin position="150"/>
        <end position="167"/>
    </location>
</feature>
<evidence type="ECO:0000313" key="3">
    <source>
        <dbReference type="Proteomes" id="UP000784700"/>
    </source>
</evidence>
<accession>A0A9Q8MTX0</accession>
<keyword evidence="1" id="KW-0472">Membrane</keyword>
<evidence type="ECO:0000313" key="2">
    <source>
        <dbReference type="EMBL" id="TPR44273.1"/>
    </source>
</evidence>
<sequence>MFYIELIYNMNIKLLKSDSMKKKKLEDNPFIFYLILNAIIFFVVFTTTFSFVLSLFVLAIFNLYLLIRYICKKLGKLESFDDLTEKVLNAFEKIDKQIRHFFAENRVTVFIANSFTKLNQKLMKISITIRYFIIKFLQLIFFVIEFTTGSFNIWIIIMAIVLIKLVTESIQFNDFKDNAIELIVWIVITGCSIVQLGFIIL</sequence>